<accession>A0ACC6M5G2</accession>
<name>A0ACC6M5G2_9BACI</name>
<sequence length="433" mass="45881">MDILSQKVLAYGNKPLTGQMSVPGDKSISHRAVMFGSLAKGETNITNFLAGEDCLSTIAAFQAMGVQIDRNEHTVSIKSNGISGLTEPSQPIDLGNSGTTARLLMGILAGLPFHFTLFGDASLSKRPMDRIANPLREMGATIDGRDNGRLLPMSVRGGKLSPIDFKPPVKSAQVKSGVLLAGLLTDGVTTVEEVIKTRDHTENMLKAFGANIEVEGTKVTIEGNQPLTGCDIEVPGDISSAAFFLVAAAISEASNITIENVGLNPTRTGIIDVLELMGVTITVEEKRTVGGEPIGDITVKASNVKGAEIEGDIIPRIIDEIPIIALLATQATGQTVIKDAEELRFKETDRIASVVQTLTTLGATITGTKDGMIIEGNTNLHGGVTQSFGDHRIGMMIAVASLLTDEEIELHDPECIAVSHPTFFEDLDSLLDN</sequence>
<dbReference type="Proteomes" id="UP001277972">
    <property type="component" value="Unassembled WGS sequence"/>
</dbReference>
<evidence type="ECO:0000313" key="1">
    <source>
        <dbReference type="EMBL" id="MDX8046126.1"/>
    </source>
</evidence>
<organism evidence="1 2">
    <name type="scientific">Gracilibacillus pellucidus</name>
    <dbReference type="NCBI Taxonomy" id="3095368"/>
    <lineage>
        <taxon>Bacteria</taxon>
        <taxon>Bacillati</taxon>
        <taxon>Bacillota</taxon>
        <taxon>Bacilli</taxon>
        <taxon>Bacillales</taxon>
        <taxon>Bacillaceae</taxon>
        <taxon>Gracilibacillus</taxon>
    </lineage>
</organism>
<dbReference type="EC" id="2.5.1.19" evidence="1"/>
<comment type="caution">
    <text evidence="1">The sequence shown here is derived from an EMBL/GenBank/DDBJ whole genome shotgun (WGS) entry which is preliminary data.</text>
</comment>
<evidence type="ECO:0000313" key="2">
    <source>
        <dbReference type="Proteomes" id="UP001277972"/>
    </source>
</evidence>
<keyword evidence="2" id="KW-1185">Reference proteome</keyword>
<gene>
    <name evidence="1" type="primary">aroA</name>
    <name evidence="1" type="ORF">SH601_09000</name>
</gene>
<proteinExistence type="predicted"/>
<reference evidence="1" key="1">
    <citation type="submission" date="2023-11" db="EMBL/GenBank/DDBJ databases">
        <title>Gracilibacillus pellucida a moderately halophilic bacterium isolated from saline soil in Xinjiang province.</title>
        <authorList>
            <person name="Zhang Z."/>
            <person name="Tan F."/>
            <person name="Wang Y."/>
            <person name="Xia M."/>
        </authorList>
    </citation>
    <scope>NUCLEOTIDE SEQUENCE</scope>
    <source>
        <strain evidence="1">S3-1-1</strain>
    </source>
</reference>
<keyword evidence="1" id="KW-0808">Transferase</keyword>
<protein>
    <submittedName>
        <fullName evidence="1">3-phosphoshikimate 1-carboxyvinyltransferase</fullName>
        <ecNumber evidence="1">2.5.1.19</ecNumber>
    </submittedName>
</protein>
<dbReference type="EMBL" id="JAWZSR010000004">
    <property type="protein sequence ID" value="MDX8046126.1"/>
    <property type="molecule type" value="Genomic_DNA"/>
</dbReference>